<proteinExistence type="predicted"/>
<dbReference type="Proteomes" id="UP001163387">
    <property type="component" value="Chromosome"/>
</dbReference>
<accession>A0ABN6T038</accession>
<gene>
    <name evidence="1" type="ORF">SHM_24170</name>
</gene>
<protein>
    <submittedName>
        <fullName evidence="1">Uncharacterized protein</fullName>
    </submittedName>
</protein>
<dbReference type="EMBL" id="AP026933">
    <property type="protein sequence ID" value="BDT04771.1"/>
    <property type="molecule type" value="Genomic_DNA"/>
</dbReference>
<sequence>MWGEVRNLIIFKKDLKKDLTQTDLKIVLEEHRGTIPTDYELKSQLFILNHELHTDNIIIINKTTNYAFVVGDGIFYSQDKIKITYQIQTIDIRTIIVDGASIGNFSTNGQKPTVEAVYSRIQEKYSNLEMDRLKIDVISNKEATITGITGADVIPLYTGKVTVTFSTNDSVDLSTIINKKDLMVKTNGHDIPSNNDVMRALRDTYQEKLDTSFIAIEITATNSATITSTNQKKYTGKVILNLNLDIRIALRTCLESF</sequence>
<name>A0ABN6T038_9MOLU</name>
<evidence type="ECO:0000313" key="1">
    <source>
        <dbReference type="EMBL" id="BDT04771.1"/>
    </source>
</evidence>
<dbReference type="RefSeq" id="WP_281748439.1">
    <property type="nucleotide sequence ID" value="NZ_AP026933.1"/>
</dbReference>
<keyword evidence="2" id="KW-1185">Reference proteome</keyword>
<organism evidence="1 2">
    <name type="scientific">Spiroplasma ixodetis</name>
    <dbReference type="NCBI Taxonomy" id="2141"/>
    <lineage>
        <taxon>Bacteria</taxon>
        <taxon>Bacillati</taxon>
        <taxon>Mycoplasmatota</taxon>
        <taxon>Mollicutes</taxon>
        <taxon>Entomoplasmatales</taxon>
        <taxon>Spiroplasmataceae</taxon>
        <taxon>Spiroplasma</taxon>
    </lineage>
</organism>
<evidence type="ECO:0000313" key="2">
    <source>
        <dbReference type="Proteomes" id="UP001163387"/>
    </source>
</evidence>
<reference evidence="1 2" key="1">
    <citation type="journal article" date="2022" name="Front. Microbiol.">
        <title>Male-killing mechanisms vary between Spiroplasma species.</title>
        <authorList>
            <person name="Arai H."/>
            <person name="Inoue M."/>
            <person name="Kageyama D."/>
        </authorList>
    </citation>
    <scope>NUCLEOTIDE SEQUENCE [LARGE SCALE GENOMIC DNA]</scope>
    <source>
        <strain evidence="2">sHm</strain>
    </source>
</reference>